<dbReference type="EMBL" id="FLUA01000027">
    <property type="protein sequence ID" value="SBV63353.1"/>
    <property type="molecule type" value="Genomic_DNA"/>
</dbReference>
<evidence type="ECO:0000313" key="2">
    <source>
        <dbReference type="EMBL" id="SBV68263.1"/>
    </source>
</evidence>
<protein>
    <submittedName>
        <fullName evidence="1">Putative Phage protein</fullName>
    </submittedName>
</protein>
<evidence type="ECO:0000313" key="1">
    <source>
        <dbReference type="EMBL" id="SBV63353.1"/>
    </source>
</evidence>
<sequence>MKTLATNNDFDIYLDNSRNLAIATGLQAVIQTCEHVARTKLTELPYAQSRGIPFFDIALGSQPDVSLYDMFLRKVYKTVPGVEGVGNINFAKDGDTLSYTAQIRTIYGTESASGII</sequence>
<dbReference type="EMBL" id="FLUB01000020">
    <property type="protein sequence ID" value="SBV68263.1"/>
    <property type="molecule type" value="Genomic_DNA"/>
</dbReference>
<gene>
    <name evidence="1" type="ORF">KL86CIT2_30020</name>
    <name evidence="2" type="ORF">KM92CIT3_80797</name>
</gene>
<organism evidence="1">
    <name type="scientific">uncultured Citrobacter sp</name>
    <dbReference type="NCBI Taxonomy" id="200446"/>
    <lineage>
        <taxon>Bacteria</taxon>
        <taxon>Pseudomonadati</taxon>
        <taxon>Pseudomonadota</taxon>
        <taxon>Gammaproteobacteria</taxon>
        <taxon>Enterobacterales</taxon>
        <taxon>Enterobacteriaceae</taxon>
        <taxon>Citrobacter</taxon>
        <taxon>environmental samples</taxon>
    </lineage>
</organism>
<reference evidence="1" key="1">
    <citation type="submission" date="2016-04" db="EMBL/GenBank/DDBJ databases">
        <authorList>
            <person name="Evans L.H."/>
            <person name="Alamgir A."/>
            <person name="Owens N."/>
            <person name="Weber N.D."/>
            <person name="Virtaneva K."/>
            <person name="Barbian K."/>
            <person name="Babar A."/>
            <person name="Rosenke K."/>
        </authorList>
    </citation>
    <scope>NUCLEOTIDE SEQUENCE</scope>
    <source>
        <strain evidence="1">86-2</strain>
        <strain evidence="2">92-3</strain>
    </source>
</reference>
<name>A0A212I986_9ENTR</name>
<accession>A0A212I986</accession>
<dbReference type="Pfam" id="PF10934">
    <property type="entry name" value="Sheath_initiator"/>
    <property type="match status" value="1"/>
</dbReference>
<proteinExistence type="predicted"/>
<dbReference type="AlphaFoldDB" id="A0A212I986"/>
<dbReference type="InterPro" id="IPR020288">
    <property type="entry name" value="Sheath_initiator"/>
</dbReference>
<dbReference type="RefSeq" id="WP_181635573.1">
    <property type="nucleotide sequence ID" value="NZ_LT598669.1"/>
</dbReference>